<dbReference type="PATRIC" id="fig|1716141.3.peg.6791"/>
<protein>
    <submittedName>
        <fullName evidence="3">Uncharacterized protein</fullName>
    </submittedName>
</protein>
<feature type="region of interest" description="Disordered" evidence="1">
    <location>
        <begin position="1"/>
        <end position="66"/>
    </location>
</feature>
<comment type="caution">
    <text evidence="3">The sequence shown here is derived from an EMBL/GenBank/DDBJ whole genome shotgun (WGS) entry which is preliminary data.</text>
</comment>
<proteinExistence type="predicted"/>
<keyword evidence="2" id="KW-1133">Transmembrane helix</keyword>
<dbReference type="Proteomes" id="UP000077381">
    <property type="component" value="Unassembled WGS sequence"/>
</dbReference>
<dbReference type="STRING" id="1716141.STSP_64460"/>
<organism evidence="3 4">
    <name type="scientific">Streptomyces jeddahensis</name>
    <dbReference type="NCBI Taxonomy" id="1716141"/>
    <lineage>
        <taxon>Bacteria</taxon>
        <taxon>Bacillati</taxon>
        <taxon>Actinomycetota</taxon>
        <taxon>Actinomycetes</taxon>
        <taxon>Kitasatosporales</taxon>
        <taxon>Streptomycetaceae</taxon>
        <taxon>Streptomyces</taxon>
    </lineage>
</organism>
<feature type="compositionally biased region" description="Gly residues" evidence="1">
    <location>
        <begin position="33"/>
        <end position="42"/>
    </location>
</feature>
<accession>A0A177HHW2</accession>
<sequence length="153" mass="16584">MNNYRHDPMSAQSAQSAHDPYGNDGNYGNYPGHQGGHPGGQAGYAPSNPPPSSVPPRPRREGESRDRTALVIHTIGDIAAGFLGLWILLYLLDANQSNGFVEFVRGVADWLAGWSQDIFTMDTEGLRVLLNYGLPALVYLGVGHGVAAWVRRL</sequence>
<feature type="compositionally biased region" description="Pro residues" evidence="1">
    <location>
        <begin position="47"/>
        <end position="56"/>
    </location>
</feature>
<dbReference type="AlphaFoldDB" id="A0A177HHW2"/>
<gene>
    <name evidence="3" type="ORF">STSP_64460</name>
</gene>
<feature type="compositionally biased region" description="Low complexity" evidence="1">
    <location>
        <begin position="19"/>
        <end position="32"/>
    </location>
</feature>
<keyword evidence="2" id="KW-0812">Transmembrane</keyword>
<name>A0A177HHW2_9ACTN</name>
<evidence type="ECO:0000313" key="4">
    <source>
        <dbReference type="Proteomes" id="UP000077381"/>
    </source>
</evidence>
<feature type="transmembrane region" description="Helical" evidence="2">
    <location>
        <begin position="69"/>
        <end position="92"/>
    </location>
</feature>
<evidence type="ECO:0000256" key="2">
    <source>
        <dbReference type="SAM" id="Phobius"/>
    </source>
</evidence>
<evidence type="ECO:0000313" key="3">
    <source>
        <dbReference type="EMBL" id="OAH10190.1"/>
    </source>
</evidence>
<keyword evidence="2" id="KW-0472">Membrane</keyword>
<reference evidence="3 4" key="1">
    <citation type="submission" date="2015-12" db="EMBL/GenBank/DDBJ databases">
        <title>Genome sequence of Streptomyces sp. G25.</title>
        <authorList>
            <person name="Poehlein A."/>
            <person name="Roettig A."/>
            <person name="Hiessl S."/>
            <person name="Hauschild P."/>
            <person name="Schauer J."/>
            <person name="Madkour M.H."/>
            <person name="Al-Ansari A.M."/>
            <person name="Almakishah N.H."/>
            <person name="Steinbuechel A."/>
            <person name="Daniel R."/>
        </authorList>
    </citation>
    <scope>NUCLEOTIDE SEQUENCE [LARGE SCALE GENOMIC DNA]</scope>
    <source>
        <strain evidence="4">G25(2015)</strain>
    </source>
</reference>
<keyword evidence="4" id="KW-1185">Reference proteome</keyword>
<dbReference type="EMBL" id="LOHS01000156">
    <property type="protein sequence ID" value="OAH10190.1"/>
    <property type="molecule type" value="Genomic_DNA"/>
</dbReference>
<feature type="transmembrane region" description="Helical" evidence="2">
    <location>
        <begin position="129"/>
        <end position="150"/>
    </location>
</feature>
<evidence type="ECO:0000256" key="1">
    <source>
        <dbReference type="SAM" id="MobiDB-lite"/>
    </source>
</evidence>